<dbReference type="RefSeq" id="WP_277865502.1">
    <property type="nucleotide sequence ID" value="NZ_JAKKUT010000001.1"/>
</dbReference>
<protein>
    <submittedName>
        <fullName evidence="1">Uncharacterized protein</fullName>
    </submittedName>
</protein>
<keyword evidence="2" id="KW-1185">Reference proteome</keyword>
<evidence type="ECO:0000313" key="1">
    <source>
        <dbReference type="EMBL" id="MDG2989582.1"/>
    </source>
</evidence>
<dbReference type="Gene3D" id="3.40.50.2000">
    <property type="entry name" value="Glycogen Phosphorylase B"/>
    <property type="match status" value="1"/>
</dbReference>
<proteinExistence type="predicted"/>
<reference evidence="1" key="1">
    <citation type="journal article" date="2022" name="Genome Biol. Evol.">
        <title>A New Gene Family Diagnostic for Intracellular Biomineralization of Amorphous Ca Carbonates by Cyanobacteria.</title>
        <authorList>
            <person name="Benzerara K."/>
            <person name="Duprat E."/>
            <person name="Bitard-Feildel T."/>
            <person name="Caumes G."/>
            <person name="Cassier-Chauvat C."/>
            <person name="Chauvat F."/>
            <person name="Dezi M."/>
            <person name="Diop S.I."/>
            <person name="Gaschignard G."/>
            <person name="Gorgen S."/>
            <person name="Gugger M."/>
            <person name="Lopez-Garcia P."/>
            <person name="Millet M."/>
            <person name="Skouri-Panet F."/>
            <person name="Moreira D."/>
            <person name="Callebaut I."/>
        </authorList>
    </citation>
    <scope>NUCLEOTIDE SEQUENCE</scope>
    <source>
        <strain evidence="1">G9</strain>
    </source>
</reference>
<evidence type="ECO:0000313" key="2">
    <source>
        <dbReference type="Proteomes" id="UP001154265"/>
    </source>
</evidence>
<comment type="caution">
    <text evidence="1">The sequence shown here is derived from an EMBL/GenBank/DDBJ whole genome shotgun (WGS) entry which is preliminary data.</text>
</comment>
<dbReference type="EMBL" id="JAKKUT010000001">
    <property type="protein sequence ID" value="MDG2989582.1"/>
    <property type="molecule type" value="Genomic_DNA"/>
</dbReference>
<name>A0ABT6EUR0_9SYNE</name>
<gene>
    <name evidence="1" type="ORF">L3556_01345</name>
</gene>
<sequence>MNKFDLNNCRKVLLGTLNDPSSDPRPYRIIWLLKSMNYRIDLISFLLESNLPIENHFELIIKSKENSFKNLIRKIKFVLIRLLVKFYIPHDLFKKAFLDSDLYPMRFDINDIVKKIGKDDYSIIIIEDLYLLPLALKYKKNAKVIFDAREYYPKQNEDRILFRILEQPLRYHICDKYMSKCDLVITVSSGLADAYLNEFNVQAKVIQSTPLSYYCEPKKTEINKIQMVHHGGANCNRRLETMIQLFDYLDKRFSLDFYLVGNPDYVNVLKQLAQNNPAINFRDPVDFNDIIPMLSAYDIGLYFFTEPSNFNIRHCLPNKLFEFIQARLMVAIGPAPEMSKIVQEYGCGVVSDDYLPGSLADCLNQLTLDDVFRYKQKSHDAAKVLNWEQESLKLTELLENL</sequence>
<dbReference type="SUPFAM" id="SSF53756">
    <property type="entry name" value="UDP-Glycosyltransferase/glycogen phosphorylase"/>
    <property type="match status" value="1"/>
</dbReference>
<reference evidence="1" key="2">
    <citation type="submission" date="2022-01" db="EMBL/GenBank/DDBJ databases">
        <authorList>
            <person name="Zivanovic Y."/>
            <person name="Moreira D."/>
            <person name="Lopez-Garcia P."/>
        </authorList>
    </citation>
    <scope>NUCLEOTIDE SEQUENCE</scope>
    <source>
        <strain evidence="1">G9</strain>
    </source>
</reference>
<dbReference type="Proteomes" id="UP001154265">
    <property type="component" value="Unassembled WGS sequence"/>
</dbReference>
<organism evidence="1 2">
    <name type="scientific">Candidatus Synechococcus calcipolaris G9</name>
    <dbReference type="NCBI Taxonomy" id="1497997"/>
    <lineage>
        <taxon>Bacteria</taxon>
        <taxon>Bacillati</taxon>
        <taxon>Cyanobacteriota</taxon>
        <taxon>Cyanophyceae</taxon>
        <taxon>Synechococcales</taxon>
        <taxon>Synechococcaceae</taxon>
        <taxon>Synechococcus</taxon>
    </lineage>
</organism>
<accession>A0ABT6EUR0</accession>